<dbReference type="GO" id="GO:0016020">
    <property type="term" value="C:membrane"/>
    <property type="evidence" value="ECO:0007669"/>
    <property type="project" value="TreeGrafter"/>
</dbReference>
<keyword evidence="3" id="KW-0012">Acyltransferase</keyword>
<protein>
    <submittedName>
        <fullName evidence="3">Acyltransferase</fullName>
    </submittedName>
</protein>
<reference evidence="3 4" key="1">
    <citation type="submission" date="2019-02" db="EMBL/GenBank/DDBJ databases">
        <title>Pedobacter sp. RP-3-11 sp. nov., isolated from Arctic soil.</title>
        <authorList>
            <person name="Dahal R.H."/>
        </authorList>
    </citation>
    <scope>NUCLEOTIDE SEQUENCE [LARGE SCALE GENOMIC DNA]</scope>
    <source>
        <strain evidence="3 4">RP-3-11</strain>
    </source>
</reference>
<dbReference type="PANTHER" id="PTHR23028:SF53">
    <property type="entry name" value="ACYL_TRANSF_3 DOMAIN-CONTAINING PROTEIN"/>
    <property type="match status" value="1"/>
</dbReference>
<feature type="transmembrane region" description="Helical" evidence="1">
    <location>
        <begin position="132"/>
        <end position="154"/>
    </location>
</feature>
<feature type="domain" description="Acyltransferase 3" evidence="2">
    <location>
        <begin position="16"/>
        <end position="154"/>
    </location>
</feature>
<feature type="transmembrane region" description="Helical" evidence="1">
    <location>
        <begin position="44"/>
        <end position="65"/>
    </location>
</feature>
<dbReference type="GO" id="GO:0016747">
    <property type="term" value="F:acyltransferase activity, transferring groups other than amino-acyl groups"/>
    <property type="evidence" value="ECO:0007669"/>
    <property type="project" value="InterPro"/>
</dbReference>
<comment type="caution">
    <text evidence="3">The sequence shown here is derived from an EMBL/GenBank/DDBJ whole genome shotgun (WGS) entry which is preliminary data.</text>
</comment>
<accession>A0A4R0NZ31</accession>
<dbReference type="InterPro" id="IPR050879">
    <property type="entry name" value="Acyltransferase_3"/>
</dbReference>
<keyword evidence="1" id="KW-0812">Transmembrane</keyword>
<organism evidence="3 4">
    <name type="scientific">Pedobacter frigidisoli</name>
    <dbReference type="NCBI Taxonomy" id="2530455"/>
    <lineage>
        <taxon>Bacteria</taxon>
        <taxon>Pseudomonadati</taxon>
        <taxon>Bacteroidota</taxon>
        <taxon>Sphingobacteriia</taxon>
        <taxon>Sphingobacteriales</taxon>
        <taxon>Sphingobacteriaceae</taxon>
        <taxon>Pedobacter</taxon>
    </lineage>
</organism>
<dbReference type="InterPro" id="IPR002656">
    <property type="entry name" value="Acyl_transf_3_dom"/>
</dbReference>
<dbReference type="GO" id="GO:0000271">
    <property type="term" value="P:polysaccharide biosynthetic process"/>
    <property type="evidence" value="ECO:0007669"/>
    <property type="project" value="TreeGrafter"/>
</dbReference>
<sequence>MIFSGQKIDQEKAHINSADWIRAIAALMVTVFHLGGKTQPILNLGWLGVQAFFVLSGFIICWSLPMHYSYNNLARFIWKRVIRIEPPYIISIVLMIMLNFIIEKNYQIDWLDIVAHLGYLNNFLSKDYLNPVYWTLGIEFQFYLFIAFMFPIIVKPFGNGCF</sequence>
<evidence type="ECO:0000256" key="1">
    <source>
        <dbReference type="SAM" id="Phobius"/>
    </source>
</evidence>
<dbReference type="AlphaFoldDB" id="A0A4R0NZ31"/>
<gene>
    <name evidence="3" type="ORF">EZ449_14395</name>
</gene>
<keyword evidence="3" id="KW-0808">Transferase</keyword>
<feature type="transmembrane region" description="Helical" evidence="1">
    <location>
        <begin position="86"/>
        <end position="102"/>
    </location>
</feature>
<dbReference type="Pfam" id="PF01757">
    <property type="entry name" value="Acyl_transf_3"/>
    <property type="match status" value="1"/>
</dbReference>
<dbReference type="Proteomes" id="UP000291485">
    <property type="component" value="Unassembled WGS sequence"/>
</dbReference>
<evidence type="ECO:0000313" key="4">
    <source>
        <dbReference type="Proteomes" id="UP000291485"/>
    </source>
</evidence>
<dbReference type="OrthoDB" id="290051at2"/>
<proteinExistence type="predicted"/>
<evidence type="ECO:0000259" key="2">
    <source>
        <dbReference type="Pfam" id="PF01757"/>
    </source>
</evidence>
<dbReference type="EMBL" id="SJSN01000010">
    <property type="protein sequence ID" value="TCD07719.1"/>
    <property type="molecule type" value="Genomic_DNA"/>
</dbReference>
<feature type="transmembrane region" description="Helical" evidence="1">
    <location>
        <begin position="20"/>
        <end position="38"/>
    </location>
</feature>
<dbReference type="RefSeq" id="WP_131559995.1">
    <property type="nucleotide sequence ID" value="NZ_SJSN01000010.1"/>
</dbReference>
<keyword evidence="4" id="KW-1185">Reference proteome</keyword>
<dbReference type="PANTHER" id="PTHR23028">
    <property type="entry name" value="ACETYLTRANSFERASE"/>
    <property type="match status" value="1"/>
</dbReference>
<keyword evidence="1" id="KW-1133">Transmembrane helix</keyword>
<evidence type="ECO:0000313" key="3">
    <source>
        <dbReference type="EMBL" id="TCD07719.1"/>
    </source>
</evidence>
<keyword evidence="1" id="KW-0472">Membrane</keyword>
<name>A0A4R0NZ31_9SPHI</name>